<evidence type="ECO:0000313" key="2">
    <source>
        <dbReference type="EMBL" id="RKX66761.1"/>
    </source>
</evidence>
<evidence type="ECO:0000259" key="1">
    <source>
        <dbReference type="SMART" id="SM00960"/>
    </source>
</evidence>
<dbReference type="SUPFAM" id="SSF103196">
    <property type="entry name" value="Roadblock/LC7 domain"/>
    <property type="match status" value="1"/>
</dbReference>
<evidence type="ECO:0000313" key="3">
    <source>
        <dbReference type="Proteomes" id="UP000282321"/>
    </source>
</evidence>
<name>A0A660S8N5_UNCT6</name>
<dbReference type="InterPro" id="IPR011990">
    <property type="entry name" value="TPR-like_helical_dom_sf"/>
</dbReference>
<organism evidence="2 3">
    <name type="scientific">candidate division TA06 bacterium</name>
    <dbReference type="NCBI Taxonomy" id="2250710"/>
    <lineage>
        <taxon>Bacteria</taxon>
        <taxon>Bacteria division TA06</taxon>
    </lineage>
</organism>
<dbReference type="AlphaFoldDB" id="A0A660S8N5"/>
<dbReference type="EMBL" id="QNBC01000033">
    <property type="protein sequence ID" value="RKX66761.1"/>
    <property type="molecule type" value="Genomic_DNA"/>
</dbReference>
<comment type="caution">
    <text evidence="2">The sequence shown here is derived from an EMBL/GenBank/DDBJ whole genome shotgun (WGS) entry which is preliminary data.</text>
</comment>
<sequence length="247" mass="28223">MMDQNELLANDPGSLFIAQLAQMYIDNGLIDEAIGMCEQTLKAYPEYDECRIILLKAYMIKDNFEKFIIHYDYLQKNAPSIPLDEFKNYRNKHIGGKDATPLHEEKKKREVVKEEKHEDVRELDKNISIIDNMENLIKEEIENLSNVIGVIVSDDTGIPIASHFQTEMDVDETTALIGLTINDMREALNIIELNSFNKIYIEIGKGIVYIFPLTESTFLTVIGTKASNIGMIQLVAKRLKEVMGDYL</sequence>
<dbReference type="Gene3D" id="3.30.450.30">
    <property type="entry name" value="Dynein light chain 2a, cytoplasmic"/>
    <property type="match status" value="1"/>
</dbReference>
<feature type="domain" description="Roadblock/LAMTOR2" evidence="1">
    <location>
        <begin position="134"/>
        <end position="223"/>
    </location>
</feature>
<dbReference type="InterPro" id="IPR004942">
    <property type="entry name" value="Roadblock/LAMTOR2_dom"/>
</dbReference>
<dbReference type="Proteomes" id="UP000282321">
    <property type="component" value="Unassembled WGS sequence"/>
</dbReference>
<dbReference type="SMART" id="SM00960">
    <property type="entry name" value="Robl_LC7"/>
    <property type="match status" value="1"/>
</dbReference>
<proteinExistence type="predicted"/>
<dbReference type="Pfam" id="PF03259">
    <property type="entry name" value="Robl_LC7"/>
    <property type="match status" value="1"/>
</dbReference>
<dbReference type="Gene3D" id="1.25.40.10">
    <property type="entry name" value="Tetratricopeptide repeat domain"/>
    <property type="match status" value="1"/>
</dbReference>
<reference evidence="2 3" key="1">
    <citation type="submission" date="2018-06" db="EMBL/GenBank/DDBJ databases">
        <title>Extensive metabolic versatility and redundancy in microbially diverse, dynamic hydrothermal sediments.</title>
        <authorList>
            <person name="Dombrowski N."/>
            <person name="Teske A."/>
            <person name="Baker B.J."/>
        </authorList>
    </citation>
    <scope>NUCLEOTIDE SEQUENCE [LARGE SCALE GENOMIC DNA]</scope>
    <source>
        <strain evidence="2">B35_G9</strain>
    </source>
</reference>
<gene>
    <name evidence="2" type="ORF">DRP44_03385</name>
</gene>
<dbReference type="SUPFAM" id="SSF48452">
    <property type="entry name" value="TPR-like"/>
    <property type="match status" value="1"/>
</dbReference>
<accession>A0A660S8N5</accession>
<protein>
    <recommendedName>
        <fullName evidence="1">Roadblock/LAMTOR2 domain-containing protein</fullName>
    </recommendedName>
</protein>